<protein>
    <submittedName>
        <fullName evidence="2">Uncharacterized protein</fullName>
    </submittedName>
</protein>
<sequence length="407" mass="46256">VHESCNLILSDIVDKYFSLLSVTANDAAILCNRTEINFEDILITFHYLKINVEELKEFSLNWGGLTKITPEDAPGLDWREARLQQQSNSNIGDNINSNDVQIPASTFPRQNPVRFPIYLENLSPVPPNVIREQNNIQNNVNKTSSQEELMLRKQKIENIKADPFFNPKYNVEVNDENVDLIQKRELISKDLINLIRNKSDKMEISENNYINLNVINSLAEIENSLDLIQDDENTEKIKHSNLKKQYLKNMVLSLSLENSNSFNLNQKSLRDKSLIETYILENLNYSLPNFFSSEKLNLLEFQKNKPPTATVEESFIENVLSSGQPVVVKKRAYNKKSTLTNSGNDGGKRRTSVSSDKSVKSEKSSIPKFKIKMVTSPPRPTSPLANEVVLSPREYSPTVSSPAHSLL</sequence>
<organism evidence="2 3">
    <name type="scientific">Clydaea vesicula</name>
    <dbReference type="NCBI Taxonomy" id="447962"/>
    <lineage>
        <taxon>Eukaryota</taxon>
        <taxon>Fungi</taxon>
        <taxon>Fungi incertae sedis</taxon>
        <taxon>Chytridiomycota</taxon>
        <taxon>Chytridiomycota incertae sedis</taxon>
        <taxon>Chytridiomycetes</taxon>
        <taxon>Lobulomycetales</taxon>
        <taxon>Lobulomycetaceae</taxon>
        <taxon>Clydaea</taxon>
    </lineage>
</organism>
<keyword evidence="3" id="KW-1185">Reference proteome</keyword>
<dbReference type="AlphaFoldDB" id="A0AAD5TTH2"/>
<feature type="non-terminal residue" evidence="2">
    <location>
        <position position="407"/>
    </location>
</feature>
<evidence type="ECO:0000313" key="3">
    <source>
        <dbReference type="Proteomes" id="UP001211065"/>
    </source>
</evidence>
<feature type="compositionally biased region" description="Polar residues" evidence="1">
    <location>
        <begin position="397"/>
        <end position="407"/>
    </location>
</feature>
<dbReference type="EMBL" id="JADGJW010001495">
    <property type="protein sequence ID" value="KAJ3202959.1"/>
    <property type="molecule type" value="Genomic_DNA"/>
</dbReference>
<gene>
    <name evidence="2" type="ORF">HK099_001654</name>
</gene>
<comment type="caution">
    <text evidence="2">The sequence shown here is derived from an EMBL/GenBank/DDBJ whole genome shotgun (WGS) entry which is preliminary data.</text>
</comment>
<accession>A0AAD5TTH2</accession>
<dbReference type="InterPro" id="IPR009072">
    <property type="entry name" value="Histone-fold"/>
</dbReference>
<dbReference type="Proteomes" id="UP001211065">
    <property type="component" value="Unassembled WGS sequence"/>
</dbReference>
<feature type="non-terminal residue" evidence="2">
    <location>
        <position position="1"/>
    </location>
</feature>
<proteinExistence type="predicted"/>
<name>A0AAD5TTH2_9FUNG</name>
<dbReference type="Gene3D" id="1.10.20.10">
    <property type="entry name" value="Histone, subunit A"/>
    <property type="match status" value="1"/>
</dbReference>
<dbReference type="GO" id="GO:0046982">
    <property type="term" value="F:protein heterodimerization activity"/>
    <property type="evidence" value="ECO:0007669"/>
    <property type="project" value="InterPro"/>
</dbReference>
<reference evidence="2" key="1">
    <citation type="submission" date="2020-05" db="EMBL/GenBank/DDBJ databases">
        <title>Phylogenomic resolution of chytrid fungi.</title>
        <authorList>
            <person name="Stajich J.E."/>
            <person name="Amses K."/>
            <person name="Simmons R."/>
            <person name="Seto K."/>
            <person name="Myers J."/>
            <person name="Bonds A."/>
            <person name="Quandt C.A."/>
            <person name="Barry K."/>
            <person name="Liu P."/>
            <person name="Grigoriev I."/>
            <person name="Longcore J.E."/>
            <person name="James T.Y."/>
        </authorList>
    </citation>
    <scope>NUCLEOTIDE SEQUENCE</scope>
    <source>
        <strain evidence="2">JEL0476</strain>
    </source>
</reference>
<feature type="region of interest" description="Disordered" evidence="1">
    <location>
        <begin position="337"/>
        <end position="407"/>
    </location>
</feature>
<evidence type="ECO:0000256" key="1">
    <source>
        <dbReference type="SAM" id="MobiDB-lite"/>
    </source>
</evidence>
<evidence type="ECO:0000313" key="2">
    <source>
        <dbReference type="EMBL" id="KAJ3202959.1"/>
    </source>
</evidence>